<feature type="transmembrane region" description="Helical" evidence="4">
    <location>
        <begin position="108"/>
        <end position="129"/>
    </location>
</feature>
<feature type="transmembrane region" description="Helical" evidence="4">
    <location>
        <begin position="359"/>
        <end position="377"/>
    </location>
</feature>
<evidence type="ECO:0000256" key="1">
    <source>
        <dbReference type="ARBA" id="ARBA00023015"/>
    </source>
</evidence>
<dbReference type="AlphaFoldDB" id="A0A1H8RE12"/>
<feature type="transmembrane region" description="Helical" evidence="4">
    <location>
        <begin position="83"/>
        <end position="102"/>
    </location>
</feature>
<accession>A0A1H8RE12</accession>
<reference evidence="7" key="1">
    <citation type="submission" date="2016-10" db="EMBL/GenBank/DDBJ databases">
        <authorList>
            <person name="Varghese N."/>
        </authorList>
    </citation>
    <scope>NUCLEOTIDE SEQUENCE [LARGE SCALE GENOMIC DNA]</scope>
    <source>
        <strain evidence="7">DSM 21843</strain>
    </source>
</reference>
<dbReference type="InterPro" id="IPR000792">
    <property type="entry name" value="Tscrpt_reg_LuxR_C"/>
</dbReference>
<keyword evidence="1" id="KW-0805">Transcription regulation</keyword>
<dbReference type="PANTHER" id="PTHR44688">
    <property type="entry name" value="DNA-BINDING TRANSCRIPTIONAL ACTIVATOR DEVR_DOSR"/>
    <property type="match status" value="1"/>
</dbReference>
<feature type="transmembrane region" description="Helical" evidence="4">
    <location>
        <begin position="297"/>
        <end position="317"/>
    </location>
</feature>
<evidence type="ECO:0000313" key="7">
    <source>
        <dbReference type="Proteomes" id="UP000182975"/>
    </source>
</evidence>
<sequence>MSTESKERVGAALFDAAFWRVTAALTCLVFSVGLMNQVVFPLFDPTFMFARDISVTANALFMVVVALLAVFKPRVLRLERVAEVAVAACLIIGAIALLPALAMSNAPLLVVSSCLFAMGRAGVTIMVGLAATGFSARKASACIGIAFTVRLALELLVWQAPVVAGVTLFLVLPLVAFALTMGIARPLLLEIAQSEAPADVAITQPTTFLPLASQFFICLMLFSMAFGFALRFGEVGGVPIANMIGVFPVALLTVYSLACKRSFSADLVVQISVLLVAAGFFLATASPATSYVTANALLSTGNTLFEMVAWLVLIMLAGRNRKNALAVFAWGRGLGGFGTLVGAAIGMLSNMFVDVNPGLFVFVPCALMLVVVGYALIGMRSFSFSSAIEGVTETPSRSEMTAVSDASASEIPLSQKCRGVAEEYGLSPRELEVLELLAEGRDRAYIEEELVISRNTVKAHVKHIYAKLDIHSHQDLIALVHGD</sequence>
<dbReference type="Pfam" id="PF00196">
    <property type="entry name" value="GerE"/>
    <property type="match status" value="1"/>
</dbReference>
<organism evidence="6 7">
    <name type="scientific">Denitrobacterium detoxificans</name>
    <dbReference type="NCBI Taxonomy" id="79604"/>
    <lineage>
        <taxon>Bacteria</taxon>
        <taxon>Bacillati</taxon>
        <taxon>Actinomycetota</taxon>
        <taxon>Coriobacteriia</taxon>
        <taxon>Eggerthellales</taxon>
        <taxon>Eggerthellaceae</taxon>
        <taxon>Denitrobacterium</taxon>
    </lineage>
</organism>
<dbReference type="SUPFAM" id="SSF46894">
    <property type="entry name" value="C-terminal effector domain of the bipartite response regulators"/>
    <property type="match status" value="1"/>
</dbReference>
<feature type="domain" description="HTH luxR-type" evidence="5">
    <location>
        <begin position="419"/>
        <end position="483"/>
    </location>
</feature>
<dbReference type="Proteomes" id="UP000182975">
    <property type="component" value="Unassembled WGS sequence"/>
</dbReference>
<evidence type="ECO:0000313" key="6">
    <source>
        <dbReference type="EMBL" id="SEO64582.1"/>
    </source>
</evidence>
<dbReference type="InterPro" id="IPR016032">
    <property type="entry name" value="Sig_transdc_resp-reg_C-effctor"/>
</dbReference>
<dbReference type="GO" id="GO:0003677">
    <property type="term" value="F:DNA binding"/>
    <property type="evidence" value="ECO:0007669"/>
    <property type="project" value="UniProtKB-KW"/>
</dbReference>
<feature type="transmembrane region" description="Helical" evidence="4">
    <location>
        <begin position="236"/>
        <end position="255"/>
    </location>
</feature>
<name>A0A1H8RE12_9ACTN</name>
<evidence type="ECO:0000256" key="2">
    <source>
        <dbReference type="ARBA" id="ARBA00023125"/>
    </source>
</evidence>
<keyword evidence="2" id="KW-0238">DNA-binding</keyword>
<dbReference type="PROSITE" id="PS50043">
    <property type="entry name" value="HTH_LUXR_2"/>
    <property type="match status" value="1"/>
</dbReference>
<feature type="transmembrane region" description="Helical" evidence="4">
    <location>
        <begin position="166"/>
        <end position="188"/>
    </location>
</feature>
<dbReference type="PANTHER" id="PTHR44688:SF16">
    <property type="entry name" value="DNA-BINDING TRANSCRIPTIONAL ACTIVATOR DEVR_DOSR"/>
    <property type="match status" value="1"/>
</dbReference>
<feature type="transmembrane region" description="Helical" evidence="4">
    <location>
        <begin position="12"/>
        <end position="33"/>
    </location>
</feature>
<evidence type="ECO:0000256" key="4">
    <source>
        <dbReference type="SAM" id="Phobius"/>
    </source>
</evidence>
<dbReference type="SMART" id="SM00421">
    <property type="entry name" value="HTH_LUXR"/>
    <property type="match status" value="1"/>
</dbReference>
<protein>
    <submittedName>
        <fullName evidence="6">Regulatory protein, luxR family</fullName>
    </submittedName>
</protein>
<evidence type="ECO:0000256" key="3">
    <source>
        <dbReference type="ARBA" id="ARBA00023163"/>
    </source>
</evidence>
<dbReference type="PRINTS" id="PR00038">
    <property type="entry name" value="HTHLUXR"/>
</dbReference>
<dbReference type="GO" id="GO:0006355">
    <property type="term" value="P:regulation of DNA-templated transcription"/>
    <property type="evidence" value="ECO:0007669"/>
    <property type="project" value="InterPro"/>
</dbReference>
<feature type="transmembrane region" description="Helical" evidence="4">
    <location>
        <begin position="208"/>
        <end position="230"/>
    </location>
</feature>
<keyword evidence="3" id="KW-0804">Transcription</keyword>
<keyword evidence="7" id="KW-1185">Reference proteome</keyword>
<dbReference type="InterPro" id="IPR036388">
    <property type="entry name" value="WH-like_DNA-bd_sf"/>
</dbReference>
<gene>
    <name evidence="6" type="ORF">SAMN02910314_00780</name>
</gene>
<feature type="transmembrane region" description="Helical" evidence="4">
    <location>
        <begin position="53"/>
        <end position="71"/>
    </location>
</feature>
<keyword evidence="4" id="KW-0812">Transmembrane</keyword>
<dbReference type="Gene3D" id="1.10.10.10">
    <property type="entry name" value="Winged helix-like DNA-binding domain superfamily/Winged helix DNA-binding domain"/>
    <property type="match status" value="1"/>
</dbReference>
<feature type="transmembrane region" description="Helical" evidence="4">
    <location>
        <begin position="267"/>
        <end position="285"/>
    </location>
</feature>
<dbReference type="EMBL" id="FOEC01000003">
    <property type="protein sequence ID" value="SEO64582.1"/>
    <property type="molecule type" value="Genomic_DNA"/>
</dbReference>
<keyword evidence="4" id="KW-0472">Membrane</keyword>
<proteinExistence type="predicted"/>
<feature type="transmembrane region" description="Helical" evidence="4">
    <location>
        <begin position="329"/>
        <end position="353"/>
    </location>
</feature>
<dbReference type="STRING" id="79604.AAY81_02680"/>
<keyword evidence="4" id="KW-1133">Transmembrane helix</keyword>
<evidence type="ECO:0000259" key="5">
    <source>
        <dbReference type="PROSITE" id="PS50043"/>
    </source>
</evidence>